<reference evidence="2 3" key="1">
    <citation type="journal article" date="2019" name="Int. J. Syst. Evol. Microbiol.">
        <title>The Global Catalogue of Microorganisms (GCM) 10K type strain sequencing project: providing services to taxonomists for standard genome sequencing and annotation.</title>
        <authorList>
            <consortium name="The Broad Institute Genomics Platform"/>
            <consortium name="The Broad Institute Genome Sequencing Center for Infectious Disease"/>
            <person name="Wu L."/>
            <person name="Ma J."/>
        </authorList>
    </citation>
    <scope>NUCLEOTIDE SEQUENCE [LARGE SCALE GENOMIC DNA]</scope>
    <source>
        <strain evidence="2 3">JCM 10667</strain>
    </source>
</reference>
<feature type="compositionally biased region" description="Basic and acidic residues" evidence="1">
    <location>
        <begin position="23"/>
        <end position="33"/>
    </location>
</feature>
<keyword evidence="3" id="KW-1185">Reference proteome</keyword>
<evidence type="ECO:0000313" key="2">
    <source>
        <dbReference type="EMBL" id="GAA0562359.1"/>
    </source>
</evidence>
<feature type="compositionally biased region" description="Basic residues" evidence="1">
    <location>
        <begin position="1"/>
        <end position="10"/>
    </location>
</feature>
<organism evidence="2 3">
    <name type="scientific">Actinomadura livida</name>
    <dbReference type="NCBI Taxonomy" id="79909"/>
    <lineage>
        <taxon>Bacteria</taxon>
        <taxon>Bacillati</taxon>
        <taxon>Actinomycetota</taxon>
        <taxon>Actinomycetes</taxon>
        <taxon>Streptosporangiales</taxon>
        <taxon>Thermomonosporaceae</taxon>
        <taxon>Actinomadura</taxon>
    </lineage>
</organism>
<dbReference type="EMBL" id="BAAAHD010000023">
    <property type="protein sequence ID" value="GAA0562359.1"/>
    <property type="molecule type" value="Genomic_DNA"/>
</dbReference>
<evidence type="ECO:0000256" key="1">
    <source>
        <dbReference type="SAM" id="MobiDB-lite"/>
    </source>
</evidence>
<dbReference type="Proteomes" id="UP001501427">
    <property type="component" value="Unassembled WGS sequence"/>
</dbReference>
<accession>A0ABN1EA69</accession>
<sequence>MGPHRPRRGRTQSGLARTAAGGRRFEAIEAAERKKSHVLATGTSGPLGEGTASGGAWPAVVSLPVGAPRTVGVMRRQIQEMPRMVVSPSGCAGAAETRAPMRGVRTVTRMCVPERTCFTPLPHTLQLSCYTR</sequence>
<evidence type="ECO:0000313" key="3">
    <source>
        <dbReference type="Proteomes" id="UP001501427"/>
    </source>
</evidence>
<proteinExistence type="predicted"/>
<name>A0ABN1EA69_9ACTN</name>
<protein>
    <submittedName>
        <fullName evidence="2">Uncharacterized protein</fullName>
    </submittedName>
</protein>
<gene>
    <name evidence="2" type="ORF">GCM10009546_25690</name>
</gene>
<comment type="caution">
    <text evidence="2">The sequence shown here is derived from an EMBL/GenBank/DDBJ whole genome shotgun (WGS) entry which is preliminary data.</text>
</comment>
<feature type="region of interest" description="Disordered" evidence="1">
    <location>
        <begin position="1"/>
        <end position="55"/>
    </location>
</feature>